<dbReference type="PIRSF" id="PIRSF010045">
    <property type="entry name" value="DUF850_TM_euk"/>
    <property type="match status" value="1"/>
</dbReference>
<dbReference type="GO" id="GO:0034975">
    <property type="term" value="P:protein folding in endoplasmic reticulum"/>
    <property type="evidence" value="ECO:0007669"/>
    <property type="project" value="TreeGrafter"/>
</dbReference>
<protein>
    <recommendedName>
        <fullName evidence="3 7">ER membrane protein complex subunit 3</fullName>
    </recommendedName>
</protein>
<sequence length="280" mass="31263">MPAPNLYLDPQIRDWVLFPITLVMVSRLILVGLLRIYVTQLLDGSPKKQPEAAVREQRALNQSQILRTTSTFSPLPPSSFQALSARLTEGFQNGDFLKTPLKRDENGNVIEDQSAGAPPNPLTDPGAMDGMMENMKKQAVMMVPNFAIMGWINFFFSGFLLIKLPFPLTHGFKSMLQRDIAAPDMDVRWVSALSWYFLNWFGLNGLFRYILHDPSAQIVDPRSTVNLAQVAGALPAGGAPPTGDFNKFFKQEAENLELAGGMYKWMGEGVEQKVLEKWAL</sequence>
<evidence type="ECO:0000313" key="9">
    <source>
        <dbReference type="EMBL" id="CDZ98089.1"/>
    </source>
</evidence>
<reference evidence="9" key="1">
    <citation type="submission" date="2014-08" db="EMBL/GenBank/DDBJ databases">
        <authorList>
            <person name="Sharma Rahul"/>
            <person name="Thines Marco"/>
        </authorList>
    </citation>
    <scope>NUCLEOTIDE SEQUENCE</scope>
</reference>
<feature type="transmembrane region" description="Helical" evidence="8">
    <location>
        <begin position="15"/>
        <end position="38"/>
    </location>
</feature>
<dbReference type="Pfam" id="PF01956">
    <property type="entry name" value="EMC3_TMCO1"/>
    <property type="match status" value="1"/>
</dbReference>
<dbReference type="InterPro" id="IPR002809">
    <property type="entry name" value="EMC3/TMCO1"/>
</dbReference>
<dbReference type="PANTHER" id="PTHR13116">
    <property type="entry name" value="ER MEMBRANE PROTEIN COMPLEX SUBUNIT 3"/>
    <property type="match status" value="1"/>
</dbReference>
<accession>A0A0F7SKW5</accession>
<evidence type="ECO:0000256" key="2">
    <source>
        <dbReference type="ARBA" id="ARBA00005376"/>
    </source>
</evidence>
<dbReference type="EMBL" id="LN483273">
    <property type="protein sequence ID" value="CDZ98089.1"/>
    <property type="molecule type" value="Genomic_DNA"/>
</dbReference>
<dbReference type="GO" id="GO:0072546">
    <property type="term" value="C:EMC complex"/>
    <property type="evidence" value="ECO:0007669"/>
    <property type="project" value="TreeGrafter"/>
</dbReference>
<feature type="transmembrane region" description="Helical" evidence="8">
    <location>
        <begin position="139"/>
        <end position="162"/>
    </location>
</feature>
<comment type="subcellular location">
    <subcellularLocation>
        <location evidence="1">Membrane</location>
        <topology evidence="1">Multi-pass membrane protein</topology>
    </subcellularLocation>
</comment>
<keyword evidence="5 8" id="KW-1133">Transmembrane helix</keyword>
<dbReference type="SMART" id="SM01415">
    <property type="entry name" value="DUF106"/>
    <property type="match status" value="1"/>
</dbReference>
<organism evidence="9">
    <name type="scientific">Phaffia rhodozyma</name>
    <name type="common">Yeast</name>
    <name type="synonym">Xanthophyllomyces dendrorhous</name>
    <dbReference type="NCBI Taxonomy" id="264483"/>
    <lineage>
        <taxon>Eukaryota</taxon>
        <taxon>Fungi</taxon>
        <taxon>Dikarya</taxon>
        <taxon>Basidiomycota</taxon>
        <taxon>Agaricomycotina</taxon>
        <taxon>Tremellomycetes</taxon>
        <taxon>Cystofilobasidiales</taxon>
        <taxon>Mrakiaceae</taxon>
        <taxon>Phaffia</taxon>
    </lineage>
</organism>
<evidence type="ECO:0000256" key="4">
    <source>
        <dbReference type="ARBA" id="ARBA00022692"/>
    </source>
</evidence>
<keyword evidence="4 8" id="KW-0812">Transmembrane</keyword>
<comment type="similarity">
    <text evidence="2 7">Belongs to the EMC3 family.</text>
</comment>
<proteinExistence type="inferred from homology"/>
<evidence type="ECO:0000256" key="5">
    <source>
        <dbReference type="ARBA" id="ARBA00022989"/>
    </source>
</evidence>
<feature type="transmembrane region" description="Helical" evidence="8">
    <location>
        <begin position="193"/>
        <end position="211"/>
    </location>
</feature>
<dbReference type="PANTHER" id="PTHR13116:SF5">
    <property type="entry name" value="ER MEMBRANE PROTEIN COMPLEX SUBUNIT 3"/>
    <property type="match status" value="1"/>
</dbReference>
<name>A0A0F7SKW5_PHARH</name>
<dbReference type="InterPro" id="IPR008568">
    <property type="entry name" value="EMC3"/>
</dbReference>
<evidence type="ECO:0000256" key="1">
    <source>
        <dbReference type="ARBA" id="ARBA00004141"/>
    </source>
</evidence>
<evidence type="ECO:0000256" key="3">
    <source>
        <dbReference type="ARBA" id="ARBA00020822"/>
    </source>
</evidence>
<evidence type="ECO:0000256" key="8">
    <source>
        <dbReference type="SAM" id="Phobius"/>
    </source>
</evidence>
<evidence type="ECO:0000256" key="7">
    <source>
        <dbReference type="PIRNR" id="PIRNR010045"/>
    </source>
</evidence>
<dbReference type="AlphaFoldDB" id="A0A0F7SKW5"/>
<comment type="function">
    <text evidence="7">The EMC seems to be required for efficient folding of proteins in the endoplasmic reticulum (ER).</text>
</comment>
<keyword evidence="6 8" id="KW-0472">Membrane</keyword>
<evidence type="ECO:0000256" key="6">
    <source>
        <dbReference type="ARBA" id="ARBA00023136"/>
    </source>
</evidence>